<evidence type="ECO:0000256" key="4">
    <source>
        <dbReference type="PROSITE-ProRule" id="PRU00433"/>
    </source>
</evidence>
<feature type="domain" description="Cytochrome c" evidence="6">
    <location>
        <begin position="12"/>
        <end position="104"/>
    </location>
</feature>
<dbReference type="OrthoDB" id="70223at2"/>
<protein>
    <submittedName>
        <fullName evidence="7">Cytochrome C552</fullName>
    </submittedName>
</protein>
<evidence type="ECO:0000256" key="2">
    <source>
        <dbReference type="ARBA" id="ARBA00022723"/>
    </source>
</evidence>
<organism evidence="7 8">
    <name type="scientific">Neoasaia chiangmaiensis</name>
    <dbReference type="NCBI Taxonomy" id="320497"/>
    <lineage>
        <taxon>Bacteria</taxon>
        <taxon>Pseudomonadati</taxon>
        <taxon>Pseudomonadota</taxon>
        <taxon>Alphaproteobacteria</taxon>
        <taxon>Acetobacterales</taxon>
        <taxon>Acetobacteraceae</taxon>
        <taxon>Neoasaia</taxon>
    </lineage>
</organism>
<evidence type="ECO:0000313" key="7">
    <source>
        <dbReference type="EMBL" id="AQS89538.1"/>
    </source>
</evidence>
<name>A0A1U9KUL3_9PROT</name>
<dbReference type="Gene3D" id="1.10.760.10">
    <property type="entry name" value="Cytochrome c-like domain"/>
    <property type="match status" value="1"/>
</dbReference>
<feature type="region of interest" description="Disordered" evidence="5">
    <location>
        <begin position="119"/>
        <end position="144"/>
    </location>
</feature>
<dbReference type="Pfam" id="PF13442">
    <property type="entry name" value="Cytochrome_CBB3"/>
    <property type="match status" value="1"/>
</dbReference>
<sequence length="144" mass="16031">MVGVFIINRNHANRDLGFRDYGEQCGICHHGGRGQAAETPPLFGRIDQIADSPEGKHYIIDVLLNGLSGPITATGQTFSWSMPAFNRRSDEEIARILTWVARQGHMSDPPVFTAADIAAQRRHPRSSEEVHDEREHLDATHPLP</sequence>
<accession>A0A1U9KUL3</accession>
<dbReference type="Proteomes" id="UP000188604">
    <property type="component" value="Chromosome"/>
</dbReference>
<gene>
    <name evidence="7" type="ORF">A0U93_13185</name>
</gene>
<evidence type="ECO:0000256" key="3">
    <source>
        <dbReference type="ARBA" id="ARBA00023004"/>
    </source>
</evidence>
<keyword evidence="3 4" id="KW-0408">Iron</keyword>
<keyword evidence="1 4" id="KW-0349">Heme</keyword>
<dbReference type="GO" id="GO:0046872">
    <property type="term" value="F:metal ion binding"/>
    <property type="evidence" value="ECO:0007669"/>
    <property type="project" value="UniProtKB-KW"/>
</dbReference>
<dbReference type="STRING" id="320497.A0U93_13185"/>
<dbReference type="KEGG" id="nch:A0U93_13185"/>
<dbReference type="InterPro" id="IPR009056">
    <property type="entry name" value="Cyt_c-like_dom"/>
</dbReference>
<evidence type="ECO:0000256" key="1">
    <source>
        <dbReference type="ARBA" id="ARBA00022617"/>
    </source>
</evidence>
<evidence type="ECO:0000313" key="8">
    <source>
        <dbReference type="Proteomes" id="UP000188604"/>
    </source>
</evidence>
<dbReference type="GO" id="GO:0009055">
    <property type="term" value="F:electron transfer activity"/>
    <property type="evidence" value="ECO:0007669"/>
    <property type="project" value="InterPro"/>
</dbReference>
<dbReference type="EMBL" id="CP014691">
    <property type="protein sequence ID" value="AQS89538.1"/>
    <property type="molecule type" value="Genomic_DNA"/>
</dbReference>
<dbReference type="AlphaFoldDB" id="A0A1U9KUL3"/>
<proteinExistence type="predicted"/>
<dbReference type="GO" id="GO:0020037">
    <property type="term" value="F:heme binding"/>
    <property type="evidence" value="ECO:0007669"/>
    <property type="project" value="InterPro"/>
</dbReference>
<keyword evidence="2 4" id="KW-0479">Metal-binding</keyword>
<evidence type="ECO:0000256" key="5">
    <source>
        <dbReference type="SAM" id="MobiDB-lite"/>
    </source>
</evidence>
<dbReference type="PROSITE" id="PS51007">
    <property type="entry name" value="CYTC"/>
    <property type="match status" value="1"/>
</dbReference>
<reference evidence="7 8" key="1">
    <citation type="submission" date="2016-03" db="EMBL/GenBank/DDBJ databases">
        <title>Acetic acid bacteria sequencing.</title>
        <authorList>
            <person name="Brandt J."/>
            <person name="Jakob F."/>
            <person name="Vogel R.F."/>
        </authorList>
    </citation>
    <scope>NUCLEOTIDE SEQUENCE [LARGE SCALE GENOMIC DNA]</scope>
    <source>
        <strain evidence="7 8">NBRC 101099</strain>
    </source>
</reference>
<dbReference type="InterPro" id="IPR036909">
    <property type="entry name" value="Cyt_c-like_dom_sf"/>
</dbReference>
<evidence type="ECO:0000259" key="6">
    <source>
        <dbReference type="PROSITE" id="PS51007"/>
    </source>
</evidence>
<feature type="compositionally biased region" description="Basic and acidic residues" evidence="5">
    <location>
        <begin position="125"/>
        <end position="144"/>
    </location>
</feature>
<dbReference type="SUPFAM" id="SSF46626">
    <property type="entry name" value="Cytochrome c"/>
    <property type="match status" value="1"/>
</dbReference>
<keyword evidence="8" id="KW-1185">Reference proteome</keyword>